<dbReference type="InterPro" id="IPR001296">
    <property type="entry name" value="Glyco_trans_1"/>
</dbReference>
<dbReference type="InterPro" id="IPR050194">
    <property type="entry name" value="Glycosyltransferase_grp1"/>
</dbReference>
<dbReference type="EMBL" id="AP035785">
    <property type="protein sequence ID" value="BFO72281.1"/>
    <property type="molecule type" value="Genomic_DNA"/>
</dbReference>
<name>A0AB33IXB1_9BACT</name>
<dbReference type="GO" id="GO:0016757">
    <property type="term" value="F:glycosyltransferase activity"/>
    <property type="evidence" value="ECO:0007669"/>
    <property type="project" value="InterPro"/>
</dbReference>
<sequence length="329" mass="37624">MDELKAQCNFPYQTFKVHYLGGYSRAFARGLNKLIRKNNPEFVFVPEFSIIALQVIILRWVFGYKYKIISLCDDSYDMIQGNDFSRVHRYSRKLIVPFVDNLILNNAKSCKWYQENYHKGVYFPIITDERVFRHKVEASLPLAAKLQEQYQLSHRKIILYVGRLMELKRIDDLLHAFRLVKEDAVLVVIGSGAEEQRLKALDAVLDTHAIFLEWKVGQELFAWYALADVLVLPSRQEAFGAVVNEGLISGCLCVVSDKCGSETLVTPSVNGFIFKSLDIADLSEKIGLALDKVSKSSSLTLKPNMMPFSFDQMLCDIAKNLNLFENRCL</sequence>
<proteinExistence type="predicted"/>
<dbReference type="Pfam" id="PF00534">
    <property type="entry name" value="Glycos_transf_1"/>
    <property type="match status" value="1"/>
</dbReference>
<dbReference type="SUPFAM" id="SSF53756">
    <property type="entry name" value="UDP-Glycosyltransferase/glycogen phosphorylase"/>
    <property type="match status" value="1"/>
</dbReference>
<dbReference type="Gene3D" id="3.40.50.2000">
    <property type="entry name" value="Glycogen Phosphorylase B"/>
    <property type="match status" value="2"/>
</dbReference>
<accession>A0AB33IXB1</accession>
<feature type="domain" description="Glycosyl transferase family 1" evidence="1">
    <location>
        <begin position="153"/>
        <end position="292"/>
    </location>
</feature>
<reference evidence="2" key="1">
    <citation type="submission" date="2024-07" db="EMBL/GenBank/DDBJ databases">
        <title>Complete genome sequence of Prevotella sp. YM-2024 GTC17253.</title>
        <authorList>
            <person name="Hayashi M."/>
            <person name="Muto Y."/>
            <person name="Tanaka K."/>
            <person name="Niwa H."/>
        </authorList>
    </citation>
    <scope>NUCLEOTIDE SEQUENCE</scope>
    <source>
        <strain evidence="2">GTC17253</strain>
    </source>
</reference>
<evidence type="ECO:0000313" key="2">
    <source>
        <dbReference type="EMBL" id="BFO72281.1"/>
    </source>
</evidence>
<dbReference type="CDD" id="cd03801">
    <property type="entry name" value="GT4_PimA-like"/>
    <property type="match status" value="1"/>
</dbReference>
<dbReference type="AlphaFoldDB" id="A0AB33IXB1"/>
<gene>
    <name evidence="2" type="ORF">GTC17253_22470</name>
</gene>
<evidence type="ECO:0000259" key="1">
    <source>
        <dbReference type="Pfam" id="PF00534"/>
    </source>
</evidence>
<organism evidence="2">
    <name type="scientific">Prevotella sp. GTC17253</name>
    <dbReference type="NCBI Taxonomy" id="3236793"/>
    <lineage>
        <taxon>Bacteria</taxon>
        <taxon>Pseudomonadati</taxon>
        <taxon>Bacteroidota</taxon>
        <taxon>Bacteroidia</taxon>
        <taxon>Bacteroidales</taxon>
        <taxon>Prevotellaceae</taxon>
        <taxon>Prevotella</taxon>
    </lineage>
</organism>
<dbReference type="PANTHER" id="PTHR45947:SF3">
    <property type="entry name" value="SULFOQUINOVOSYL TRANSFERASE SQD2"/>
    <property type="match status" value="1"/>
</dbReference>
<protein>
    <submittedName>
        <fullName evidence="2">Glycosyltransferase</fullName>
    </submittedName>
</protein>
<dbReference type="PANTHER" id="PTHR45947">
    <property type="entry name" value="SULFOQUINOVOSYL TRANSFERASE SQD2"/>
    <property type="match status" value="1"/>
</dbReference>